<feature type="compositionally biased region" description="Low complexity" evidence="1">
    <location>
        <begin position="72"/>
        <end position="81"/>
    </location>
</feature>
<dbReference type="Proteomes" id="UP000299102">
    <property type="component" value="Unassembled WGS sequence"/>
</dbReference>
<dbReference type="OrthoDB" id="6700395at2759"/>
<organism evidence="2 3">
    <name type="scientific">Eumeta variegata</name>
    <name type="common">Bagworm moth</name>
    <name type="synonym">Eumeta japonica</name>
    <dbReference type="NCBI Taxonomy" id="151549"/>
    <lineage>
        <taxon>Eukaryota</taxon>
        <taxon>Metazoa</taxon>
        <taxon>Ecdysozoa</taxon>
        <taxon>Arthropoda</taxon>
        <taxon>Hexapoda</taxon>
        <taxon>Insecta</taxon>
        <taxon>Pterygota</taxon>
        <taxon>Neoptera</taxon>
        <taxon>Endopterygota</taxon>
        <taxon>Lepidoptera</taxon>
        <taxon>Glossata</taxon>
        <taxon>Ditrysia</taxon>
        <taxon>Tineoidea</taxon>
        <taxon>Psychidae</taxon>
        <taxon>Oiketicinae</taxon>
        <taxon>Eumeta</taxon>
    </lineage>
</organism>
<feature type="compositionally biased region" description="Polar residues" evidence="1">
    <location>
        <begin position="82"/>
        <end position="93"/>
    </location>
</feature>
<protein>
    <submittedName>
        <fullName evidence="2">Uncharacterized protein</fullName>
    </submittedName>
</protein>
<reference evidence="2 3" key="1">
    <citation type="journal article" date="2019" name="Commun. Biol.">
        <title>The bagworm genome reveals a unique fibroin gene that provides high tensile strength.</title>
        <authorList>
            <person name="Kono N."/>
            <person name="Nakamura H."/>
            <person name="Ohtoshi R."/>
            <person name="Tomita M."/>
            <person name="Numata K."/>
            <person name="Arakawa K."/>
        </authorList>
    </citation>
    <scope>NUCLEOTIDE SEQUENCE [LARGE SCALE GENOMIC DNA]</scope>
</reference>
<feature type="compositionally biased region" description="Polar residues" evidence="1">
    <location>
        <begin position="59"/>
        <end position="71"/>
    </location>
</feature>
<sequence length="164" mass="17656">MPANGFQRPVIDQSQTGELNVHINLKDLHILALLKGRTEEYVDYDYAYDYSEMTIKPNNSTTPKPANVSNVTEENATETTTQLVTERPTSAINVTAAPPTAETTVTAPPAGAPHNASTTVHGPLADTTTSAPAPKNATECRKNYVKNKNGECEFTLYDSSSTNA</sequence>
<feature type="compositionally biased region" description="Low complexity" evidence="1">
    <location>
        <begin position="95"/>
        <end position="109"/>
    </location>
</feature>
<comment type="caution">
    <text evidence="2">The sequence shown here is derived from an EMBL/GenBank/DDBJ whole genome shotgun (WGS) entry which is preliminary data.</text>
</comment>
<feature type="region of interest" description="Disordered" evidence="1">
    <location>
        <begin position="59"/>
        <end position="109"/>
    </location>
</feature>
<proteinExistence type="predicted"/>
<evidence type="ECO:0000256" key="1">
    <source>
        <dbReference type="SAM" id="MobiDB-lite"/>
    </source>
</evidence>
<accession>A0A4C1X264</accession>
<keyword evidence="3" id="KW-1185">Reference proteome</keyword>
<dbReference type="EMBL" id="BGZK01000692">
    <property type="protein sequence ID" value="GBP56417.1"/>
    <property type="molecule type" value="Genomic_DNA"/>
</dbReference>
<name>A0A4C1X264_EUMVA</name>
<dbReference type="AlphaFoldDB" id="A0A4C1X264"/>
<evidence type="ECO:0000313" key="3">
    <source>
        <dbReference type="Proteomes" id="UP000299102"/>
    </source>
</evidence>
<evidence type="ECO:0000313" key="2">
    <source>
        <dbReference type="EMBL" id="GBP56417.1"/>
    </source>
</evidence>
<gene>
    <name evidence="2" type="ORF">EVAR_90088_1</name>
</gene>